<dbReference type="OrthoDB" id="1728324at2759"/>
<proteinExistence type="predicted"/>
<evidence type="ECO:0000313" key="2">
    <source>
        <dbReference type="EMBL" id="KAG7584255.1"/>
    </source>
</evidence>
<evidence type="ECO:0000313" key="3">
    <source>
        <dbReference type="Proteomes" id="UP000694251"/>
    </source>
</evidence>
<dbReference type="Proteomes" id="UP000694251">
    <property type="component" value="Chromosome 8"/>
</dbReference>
<evidence type="ECO:0000256" key="1">
    <source>
        <dbReference type="SAM" id="MobiDB-lite"/>
    </source>
</evidence>
<name>A0A8T2BBU2_ARASU</name>
<dbReference type="EMBL" id="JAEFBJ010000008">
    <property type="protein sequence ID" value="KAG7584254.1"/>
    <property type="molecule type" value="Genomic_DNA"/>
</dbReference>
<comment type="caution">
    <text evidence="2">The sequence shown here is derived from an EMBL/GenBank/DDBJ whole genome shotgun (WGS) entry which is preliminary data.</text>
</comment>
<protein>
    <submittedName>
        <fullName evidence="2">Uncharacterized protein</fullName>
    </submittedName>
</protein>
<gene>
    <name evidence="2" type="ORF">ISN44_As08g037220</name>
</gene>
<keyword evidence="3" id="KW-1185">Reference proteome</keyword>
<dbReference type="EMBL" id="JAEFBJ010000008">
    <property type="protein sequence ID" value="KAG7584255.1"/>
    <property type="molecule type" value="Genomic_DNA"/>
</dbReference>
<reference evidence="2 3" key="1">
    <citation type="submission" date="2020-12" db="EMBL/GenBank/DDBJ databases">
        <title>Concerted genomic and epigenomic changes stabilize Arabidopsis allopolyploids.</title>
        <authorList>
            <person name="Chen Z."/>
        </authorList>
    </citation>
    <scope>NUCLEOTIDE SEQUENCE [LARGE SCALE GENOMIC DNA]</scope>
    <source>
        <strain evidence="2">As9502</strain>
        <tissue evidence="2">Leaf</tissue>
    </source>
</reference>
<dbReference type="AlphaFoldDB" id="A0A8T2BBU2"/>
<dbReference type="EMBL" id="JAEFBJ010000008">
    <property type="protein sequence ID" value="KAG7584250.1"/>
    <property type="molecule type" value="Genomic_DNA"/>
</dbReference>
<feature type="region of interest" description="Disordered" evidence="1">
    <location>
        <begin position="1"/>
        <end position="23"/>
    </location>
</feature>
<sequence length="138" mass="15707">MSGTDSQVSHNEDLSAPPPLGPELASGKWRVRVVDGDAKITEEMISGKEVWSMLNRRVIVDFNRRGQPIKDSGGLFGSCLGSLSNDLNILPINYIDWRKVPNYRKEMVWKVNELSLLFRVLRKKLGSMCVYHLLLLFF</sequence>
<organism evidence="2 3">
    <name type="scientific">Arabidopsis suecica</name>
    <name type="common">Swedish thale-cress</name>
    <name type="synonym">Cardaminopsis suecica</name>
    <dbReference type="NCBI Taxonomy" id="45249"/>
    <lineage>
        <taxon>Eukaryota</taxon>
        <taxon>Viridiplantae</taxon>
        <taxon>Streptophyta</taxon>
        <taxon>Embryophyta</taxon>
        <taxon>Tracheophyta</taxon>
        <taxon>Spermatophyta</taxon>
        <taxon>Magnoliopsida</taxon>
        <taxon>eudicotyledons</taxon>
        <taxon>Gunneridae</taxon>
        <taxon>Pentapetalae</taxon>
        <taxon>rosids</taxon>
        <taxon>malvids</taxon>
        <taxon>Brassicales</taxon>
        <taxon>Brassicaceae</taxon>
        <taxon>Camelineae</taxon>
        <taxon>Arabidopsis</taxon>
    </lineage>
</organism>
<accession>A0A8T2BBU2</accession>